<gene>
    <name evidence="1" type="ORF">RO3G_09041</name>
</gene>
<dbReference type="InParanoid" id="I1C7A1"/>
<dbReference type="RefSeq" id="XP_067519727.1">
    <property type="nucleotide sequence ID" value="XM_067663626.1"/>
</dbReference>
<proteinExistence type="predicted"/>
<dbReference type="Proteomes" id="UP000009138">
    <property type="component" value="Unassembled WGS sequence"/>
</dbReference>
<sequence>MKPYCRYCHGDHPLKDCQVRQQATICHWCNESSHIAKFCDRKIAYGASGAPNEKTRKTPIVSATEKSLTNSPNSVTSLDKNLVVSDEATVEIALTSGFPVVPAAKICLHCKKEGHVRKQHRDCEFFVPLPTKLSGKFLPSNEDTEMMEYPDHSVHTTSNDLTNKNDMSIDAQGGIASEHLVALHSGVDPLPSQ</sequence>
<dbReference type="EMBL" id="CH476737">
    <property type="protein sequence ID" value="EIE84331.1"/>
    <property type="molecule type" value="Genomic_DNA"/>
</dbReference>
<dbReference type="GeneID" id="93616007"/>
<dbReference type="VEuPathDB" id="FungiDB:RO3G_09041"/>
<evidence type="ECO:0008006" key="3">
    <source>
        <dbReference type="Google" id="ProtNLM"/>
    </source>
</evidence>
<name>I1C7A1_RHIO9</name>
<reference evidence="1 2" key="1">
    <citation type="journal article" date="2009" name="PLoS Genet.">
        <title>Genomic analysis of the basal lineage fungus Rhizopus oryzae reveals a whole-genome duplication.</title>
        <authorList>
            <person name="Ma L.-J."/>
            <person name="Ibrahim A.S."/>
            <person name="Skory C."/>
            <person name="Grabherr M.G."/>
            <person name="Burger G."/>
            <person name="Butler M."/>
            <person name="Elias M."/>
            <person name="Idnurm A."/>
            <person name="Lang B.F."/>
            <person name="Sone T."/>
            <person name="Abe A."/>
            <person name="Calvo S.E."/>
            <person name="Corrochano L.M."/>
            <person name="Engels R."/>
            <person name="Fu J."/>
            <person name="Hansberg W."/>
            <person name="Kim J.-M."/>
            <person name="Kodira C.D."/>
            <person name="Koehrsen M.J."/>
            <person name="Liu B."/>
            <person name="Miranda-Saavedra D."/>
            <person name="O'Leary S."/>
            <person name="Ortiz-Castellanos L."/>
            <person name="Poulter R."/>
            <person name="Rodriguez-Romero J."/>
            <person name="Ruiz-Herrera J."/>
            <person name="Shen Y.-Q."/>
            <person name="Zeng Q."/>
            <person name="Galagan J."/>
            <person name="Birren B.W."/>
            <person name="Cuomo C.A."/>
            <person name="Wickes B.L."/>
        </authorList>
    </citation>
    <scope>NUCLEOTIDE SEQUENCE [LARGE SCALE GENOMIC DNA]</scope>
    <source>
        <strain evidence="2">RA 99-880 / ATCC MYA-4621 / FGSC 9543 / NRRL 43880</strain>
    </source>
</reference>
<evidence type="ECO:0000313" key="2">
    <source>
        <dbReference type="Proteomes" id="UP000009138"/>
    </source>
</evidence>
<keyword evidence="2" id="KW-1185">Reference proteome</keyword>
<accession>I1C7A1</accession>
<dbReference type="AlphaFoldDB" id="I1C7A1"/>
<organism evidence="1 2">
    <name type="scientific">Rhizopus delemar (strain RA 99-880 / ATCC MYA-4621 / FGSC 9543 / NRRL 43880)</name>
    <name type="common">Mucormycosis agent</name>
    <name type="synonym">Rhizopus arrhizus var. delemar</name>
    <dbReference type="NCBI Taxonomy" id="246409"/>
    <lineage>
        <taxon>Eukaryota</taxon>
        <taxon>Fungi</taxon>
        <taxon>Fungi incertae sedis</taxon>
        <taxon>Mucoromycota</taxon>
        <taxon>Mucoromycotina</taxon>
        <taxon>Mucoromycetes</taxon>
        <taxon>Mucorales</taxon>
        <taxon>Mucorineae</taxon>
        <taxon>Rhizopodaceae</taxon>
        <taxon>Rhizopus</taxon>
    </lineage>
</organism>
<evidence type="ECO:0000313" key="1">
    <source>
        <dbReference type="EMBL" id="EIE84331.1"/>
    </source>
</evidence>
<protein>
    <recommendedName>
        <fullName evidence="3">CCHC-type domain-containing protein</fullName>
    </recommendedName>
</protein>